<name>D7LJ07_ARALL</name>
<organism evidence="2">
    <name type="scientific">Arabidopsis lyrata subsp. lyrata</name>
    <name type="common">Lyre-leaved rock-cress</name>
    <dbReference type="NCBI Taxonomy" id="81972"/>
    <lineage>
        <taxon>Eukaryota</taxon>
        <taxon>Viridiplantae</taxon>
        <taxon>Streptophyta</taxon>
        <taxon>Embryophyta</taxon>
        <taxon>Tracheophyta</taxon>
        <taxon>Spermatophyta</taxon>
        <taxon>Magnoliopsida</taxon>
        <taxon>eudicotyledons</taxon>
        <taxon>Gunneridae</taxon>
        <taxon>Pentapetalae</taxon>
        <taxon>rosids</taxon>
        <taxon>malvids</taxon>
        <taxon>Brassicales</taxon>
        <taxon>Brassicaceae</taxon>
        <taxon>Camelineae</taxon>
        <taxon>Arabidopsis</taxon>
    </lineage>
</organism>
<sequence>MPYEGVVSDNSGRVEATIDVIEQEGAIADELEVKSHPLNKITREKYIVVPLTSKYPSIEIWCPYKCGPEKQLGLI</sequence>
<keyword evidence="2" id="KW-1185">Reference proteome</keyword>
<gene>
    <name evidence="1" type="ORF">ARALYDRAFT_901757</name>
</gene>
<accession>D7LJ07</accession>
<evidence type="ECO:0000313" key="1">
    <source>
        <dbReference type="EMBL" id="EFH57233.1"/>
    </source>
</evidence>
<reference evidence="2" key="1">
    <citation type="journal article" date="2011" name="Nat. Genet.">
        <title>The Arabidopsis lyrata genome sequence and the basis of rapid genome size change.</title>
        <authorList>
            <person name="Hu T.T."/>
            <person name="Pattyn P."/>
            <person name="Bakker E.G."/>
            <person name="Cao J."/>
            <person name="Cheng J.-F."/>
            <person name="Clark R.M."/>
            <person name="Fahlgren N."/>
            <person name="Fawcett J.A."/>
            <person name="Grimwood J."/>
            <person name="Gundlach H."/>
            <person name="Haberer G."/>
            <person name="Hollister J.D."/>
            <person name="Ossowski S."/>
            <person name="Ottilar R.P."/>
            <person name="Salamov A.A."/>
            <person name="Schneeberger K."/>
            <person name="Spannagl M."/>
            <person name="Wang X."/>
            <person name="Yang L."/>
            <person name="Nasrallah M.E."/>
            <person name="Bergelson J."/>
            <person name="Carrington J.C."/>
            <person name="Gaut B.S."/>
            <person name="Schmutz J."/>
            <person name="Mayer K.F.X."/>
            <person name="Van de Peer Y."/>
            <person name="Grigoriev I.V."/>
            <person name="Nordborg M."/>
            <person name="Weigel D."/>
            <person name="Guo Y.-L."/>
        </authorList>
    </citation>
    <scope>NUCLEOTIDE SEQUENCE [LARGE SCALE GENOMIC DNA]</scope>
    <source>
        <strain evidence="2">cv. MN47</strain>
    </source>
</reference>
<dbReference type="AlphaFoldDB" id="D7LJ07"/>
<protein>
    <submittedName>
        <fullName evidence="1">Predicted protein</fullName>
    </submittedName>
</protein>
<evidence type="ECO:0000313" key="2">
    <source>
        <dbReference type="Proteomes" id="UP000008694"/>
    </source>
</evidence>
<dbReference type="HOGENOM" id="CLU_2674454_0_0_1"/>
<dbReference type="Gramene" id="scaffold_401258.1">
    <property type="protein sequence ID" value="scaffold_401258.1"/>
    <property type="gene ID" value="scaffold_401258.1"/>
</dbReference>
<dbReference type="EMBL" id="GL348716">
    <property type="protein sequence ID" value="EFH57233.1"/>
    <property type="molecule type" value="Genomic_DNA"/>
</dbReference>
<dbReference type="Proteomes" id="UP000008694">
    <property type="component" value="Unassembled WGS sequence"/>
</dbReference>
<proteinExistence type="predicted"/>